<feature type="compositionally biased region" description="Polar residues" evidence="1">
    <location>
        <begin position="55"/>
        <end position="72"/>
    </location>
</feature>
<dbReference type="Gene3D" id="3.40.50.300">
    <property type="entry name" value="P-loop containing nucleotide triphosphate hydrolases"/>
    <property type="match status" value="1"/>
</dbReference>
<dbReference type="EMBL" id="PTQR01000054">
    <property type="protein sequence ID" value="TKX23217.1"/>
    <property type="molecule type" value="Genomic_DNA"/>
</dbReference>
<feature type="domain" description="AAA+ ATPase" evidence="2">
    <location>
        <begin position="652"/>
        <end position="777"/>
    </location>
</feature>
<dbReference type="PANTHER" id="PTHR46411">
    <property type="entry name" value="FAMILY ATPASE, PUTATIVE-RELATED"/>
    <property type="match status" value="1"/>
</dbReference>
<feature type="compositionally biased region" description="Basic and acidic residues" evidence="1">
    <location>
        <begin position="288"/>
        <end position="316"/>
    </location>
</feature>
<dbReference type="SUPFAM" id="SSF52540">
    <property type="entry name" value="P-loop containing nucleoside triphosphate hydrolases"/>
    <property type="match status" value="1"/>
</dbReference>
<evidence type="ECO:0000259" key="2">
    <source>
        <dbReference type="SMART" id="SM00382"/>
    </source>
</evidence>
<dbReference type="Proteomes" id="UP000308133">
    <property type="component" value="Unassembled WGS sequence"/>
</dbReference>
<protein>
    <submittedName>
        <fullName evidence="3">ATPase-like protein 13</fullName>
    </submittedName>
</protein>
<dbReference type="InterPro" id="IPR003593">
    <property type="entry name" value="AAA+_ATPase"/>
</dbReference>
<dbReference type="PANTHER" id="PTHR46411:SF3">
    <property type="entry name" value="AAA+ ATPASE DOMAIN-CONTAINING PROTEIN"/>
    <property type="match status" value="1"/>
</dbReference>
<feature type="compositionally biased region" description="Basic and acidic residues" evidence="1">
    <location>
        <begin position="22"/>
        <end position="33"/>
    </location>
</feature>
<organism evidence="3 4">
    <name type="scientific">Elsinoe australis</name>
    <dbReference type="NCBI Taxonomy" id="40998"/>
    <lineage>
        <taxon>Eukaryota</taxon>
        <taxon>Fungi</taxon>
        <taxon>Dikarya</taxon>
        <taxon>Ascomycota</taxon>
        <taxon>Pezizomycotina</taxon>
        <taxon>Dothideomycetes</taxon>
        <taxon>Dothideomycetidae</taxon>
        <taxon>Myriangiales</taxon>
        <taxon>Elsinoaceae</taxon>
        <taxon>Elsinoe</taxon>
    </lineage>
</organism>
<dbReference type="Pfam" id="PF22942">
    <property type="entry name" value="DUF7025"/>
    <property type="match status" value="1"/>
</dbReference>
<feature type="compositionally biased region" description="Basic and acidic residues" evidence="1">
    <location>
        <begin position="246"/>
        <end position="280"/>
    </location>
</feature>
<dbReference type="InterPro" id="IPR027417">
    <property type="entry name" value="P-loop_NTPase"/>
</dbReference>
<evidence type="ECO:0000313" key="3">
    <source>
        <dbReference type="EMBL" id="TKX23217.1"/>
    </source>
</evidence>
<evidence type="ECO:0000313" key="4">
    <source>
        <dbReference type="Proteomes" id="UP000308133"/>
    </source>
</evidence>
<feature type="region of interest" description="Disordered" evidence="1">
    <location>
        <begin position="22"/>
        <end position="119"/>
    </location>
</feature>
<dbReference type="CDD" id="cd19481">
    <property type="entry name" value="RecA-like_protease"/>
    <property type="match status" value="1"/>
</dbReference>
<dbReference type="GO" id="GO:0016887">
    <property type="term" value="F:ATP hydrolysis activity"/>
    <property type="evidence" value="ECO:0007669"/>
    <property type="project" value="InterPro"/>
</dbReference>
<feature type="compositionally biased region" description="Basic and acidic residues" evidence="1">
    <location>
        <begin position="73"/>
        <end position="119"/>
    </location>
</feature>
<accession>A0A4U7B6U3</accession>
<dbReference type="InterPro" id="IPR054289">
    <property type="entry name" value="DUF7025"/>
</dbReference>
<dbReference type="SMART" id="SM00382">
    <property type="entry name" value="AAA"/>
    <property type="match status" value="1"/>
</dbReference>
<dbReference type="InterPro" id="IPR003959">
    <property type="entry name" value="ATPase_AAA_core"/>
</dbReference>
<feature type="compositionally biased region" description="Basic and acidic residues" evidence="1">
    <location>
        <begin position="860"/>
        <end position="882"/>
    </location>
</feature>
<feature type="region of interest" description="Disordered" evidence="1">
    <location>
        <begin position="246"/>
        <end position="335"/>
    </location>
</feature>
<feature type="compositionally biased region" description="Low complexity" evidence="1">
    <location>
        <begin position="832"/>
        <end position="849"/>
    </location>
</feature>
<dbReference type="Pfam" id="PF00004">
    <property type="entry name" value="AAA"/>
    <property type="match status" value="1"/>
</dbReference>
<sequence length="958" mass="108148">MDGRRSRPDPDDEEYRRRELLEHLNRLRRDNARRMARAARMRQNDDSSSDDDSSTAPVATPQESTAANSTTDEPAKASDEPTKAADDAKPIEGESKAADAEKKPDAEGEKKDAVPKVEKLDPELVGMSVGLKHLYSGKEDKKGRFQWQTTIPEDVGKPAEDAETQKWALIVRHIKVYNDPSKVLAVHSIVVQSPLLKDLLKGVLKGYPGVTVGLQRLEFGSKFEPLIHRWPQLTAAIEELKKKVKAREAEKGETNTNEKADKEEKTTQVKHEEVDKDGKPVESQVLPDHTKSETKPEEKKAEEKGPDEKKDKEAKETSTSAPAKETKPDPDQQDITKLRHAELLYDLLVSEFQTLIDSSQDMKAKGVMTYEYLWTLFQPGSFIFSKVEGQERIFRLRSGRYGQDRDGNPVYWLIMMYVDYDGVRFGYQKLNVSIRAFNGTKAISTLASYPLEFHQHKDDLKTRLLARGTKLESLAGTHYRSYDGMGWREGNWGQKEKYSVKGRIIVDTYGWNRFDPNASVYVNPLTKDALDIGADQRSGSGDDDDDFGDFDNDMEDGMPIDGHFADEDEGENRAPLDDDQKLICTHLVRGYALKEKLWLNMYVNSVSEIAFNTRAFDSLVLPESQKELILGFTSSQQSFRNQFDDVIEGKGRGIILLLSGPPGVGKTLTAESVAEEMRVPLFVMSAGDVGLDSRHIETRLLDVFEMVTRWNAILLLDEADVFLEERSLHEIERNKLVSIFLRVLEYYEGIMFLTTNRVQTFDAAFQSRIHISLDYPELSIESRKQVWKNFLKQHDVVQKMSREKGPAKGIASSIKNTPTKSDKKDSEKDADNPTATDGATDPTTPTKPAENPDETSTGKPDAKADDTPDAPSPEKLEADKNHHLATQPHCITDRDITELCRMHMNGRQIKNVLKTAQLLASRRKEGLSKKHIQTVLDVAQHLHNSNRENERTRSSIFS</sequence>
<name>A0A4U7B6U3_9PEZI</name>
<gene>
    <name evidence="3" type="ORF">C1H76_4283</name>
</gene>
<reference evidence="3 4" key="1">
    <citation type="submission" date="2018-02" db="EMBL/GenBank/DDBJ databases">
        <title>Draft genome sequences of Elsinoe sp., causing black scab on jojoba.</title>
        <authorList>
            <person name="Stodart B."/>
            <person name="Jeffress S."/>
            <person name="Ash G."/>
            <person name="Arun Chinnappa K."/>
        </authorList>
    </citation>
    <scope>NUCLEOTIDE SEQUENCE [LARGE SCALE GENOMIC DNA]</scope>
    <source>
        <strain evidence="3 4">Hillstone_2</strain>
    </source>
</reference>
<feature type="region of interest" description="Disordered" evidence="1">
    <location>
        <begin position="799"/>
        <end position="887"/>
    </location>
</feature>
<feature type="compositionally biased region" description="Basic and acidic residues" evidence="1">
    <location>
        <begin position="820"/>
        <end position="831"/>
    </location>
</feature>
<dbReference type="GO" id="GO:0005524">
    <property type="term" value="F:ATP binding"/>
    <property type="evidence" value="ECO:0007669"/>
    <property type="project" value="InterPro"/>
</dbReference>
<comment type="caution">
    <text evidence="3">The sequence shown here is derived from an EMBL/GenBank/DDBJ whole genome shotgun (WGS) entry which is preliminary data.</text>
</comment>
<dbReference type="AlphaFoldDB" id="A0A4U7B6U3"/>
<evidence type="ECO:0000256" key="1">
    <source>
        <dbReference type="SAM" id="MobiDB-lite"/>
    </source>
</evidence>
<proteinExistence type="predicted"/>
<feature type="compositionally biased region" description="Basic and acidic residues" evidence="1">
    <location>
        <begin position="324"/>
        <end position="335"/>
    </location>
</feature>